<reference evidence="2 3" key="1">
    <citation type="journal article" date="2012" name="Appl. Environ. Microbiol.">
        <title>Short-read sequencing for genomic analysis of the brown rot fungus Fibroporia radiculosa.</title>
        <authorList>
            <person name="Tang J.D."/>
            <person name="Perkins A.D."/>
            <person name="Sonstegard T.S."/>
            <person name="Schroeder S.G."/>
            <person name="Burgess S.C."/>
            <person name="Diehl S.V."/>
        </authorList>
    </citation>
    <scope>NUCLEOTIDE SEQUENCE [LARGE SCALE GENOMIC DNA]</scope>
    <source>
        <strain evidence="2 3">TFFH 294</strain>
    </source>
</reference>
<dbReference type="OrthoDB" id="3269842at2759"/>
<feature type="compositionally biased region" description="Polar residues" evidence="1">
    <location>
        <begin position="434"/>
        <end position="474"/>
    </location>
</feature>
<dbReference type="Proteomes" id="UP000006352">
    <property type="component" value="Unassembled WGS sequence"/>
</dbReference>
<feature type="compositionally biased region" description="Basic and acidic residues" evidence="1">
    <location>
        <begin position="607"/>
        <end position="618"/>
    </location>
</feature>
<feature type="compositionally biased region" description="Basic and acidic residues" evidence="1">
    <location>
        <begin position="137"/>
        <end position="150"/>
    </location>
</feature>
<accession>J4GFC3</accession>
<organism evidence="2 3">
    <name type="scientific">Fibroporia radiculosa</name>
    <dbReference type="NCBI Taxonomy" id="599839"/>
    <lineage>
        <taxon>Eukaryota</taxon>
        <taxon>Fungi</taxon>
        <taxon>Dikarya</taxon>
        <taxon>Basidiomycota</taxon>
        <taxon>Agaricomycotina</taxon>
        <taxon>Agaricomycetes</taxon>
        <taxon>Polyporales</taxon>
        <taxon>Fibroporiaceae</taxon>
        <taxon>Fibroporia</taxon>
    </lineage>
</organism>
<feature type="region of interest" description="Disordered" evidence="1">
    <location>
        <begin position="431"/>
        <end position="717"/>
    </location>
</feature>
<dbReference type="RefSeq" id="XP_012184766.1">
    <property type="nucleotide sequence ID" value="XM_012329376.1"/>
</dbReference>
<feature type="compositionally biased region" description="Low complexity" evidence="1">
    <location>
        <begin position="681"/>
        <end position="695"/>
    </location>
</feature>
<evidence type="ECO:0000313" key="3">
    <source>
        <dbReference type="Proteomes" id="UP000006352"/>
    </source>
</evidence>
<dbReference type="HOGENOM" id="CLU_013867_0_0_1"/>
<feature type="region of interest" description="Disordered" evidence="1">
    <location>
        <begin position="382"/>
        <end position="410"/>
    </location>
</feature>
<feature type="region of interest" description="Disordered" evidence="1">
    <location>
        <begin position="1"/>
        <end position="104"/>
    </location>
</feature>
<feature type="compositionally biased region" description="Pro residues" evidence="1">
    <location>
        <begin position="35"/>
        <end position="44"/>
    </location>
</feature>
<feature type="compositionally biased region" description="Pro residues" evidence="1">
    <location>
        <begin position="178"/>
        <end position="194"/>
    </location>
</feature>
<gene>
    <name evidence="2" type="ORF">FIBRA_07704</name>
</gene>
<proteinExistence type="predicted"/>
<sequence length="799" mass="85356">MAYQPGHKSAASVSSTNLVPPSSTDVRQRRMTSPSLPPPSPLNLPEPVYGYRRPPSPLRHASTIDPTTGEVSDDGSILQSEESREGRQWGQRHHSPSPSPSVAHYAANFAQKVGSLMSSSMSPRSNTLPTDDELEAEAEKERDRTRKEAEQILMQEAENRRSVEDRVMAMLNSSSSSLPPPPRSQTMPVTPPSPHFSQKESPQKEGGWWSMAKSRLTPTKEPKEPLTPAQQIIQETKTREKEQEKEKKKSSKMKQKSKEWSPAPETQFEEPSFIKSSLAAPTTPSRPVSSALSSPTPHPGVLATPPSLAASPLRSMEGGSSPSSRGGHPIYAQFNAQGTLDVPGTLLTIAKRFEKLEKWTVGHVRALEERMDDVERWLVEKEREKTQSSVNSTKDEDDDNIEGAMSEVREELAELQGRVGELGREMAKLITAPGNLSSGPSRNSASIARAPSTTSIAVRSISQSIAKSPTSTPPKVSGSTSPPFTTPTAPRGSRTRLPYPTGDYATPPDSTVIGQGMFSPANSPPSSITSATRSRHMSISGLPNPATSPNGQSLPGLPRAESPVAMAASSPTLPPPSAPASARPSSVSPTPRKRYTVALGGPIMAADRAERVERERPVQSRTQPRELSTAFFSTSPISMTPSNDESTDDSDSGVNEETIGKAAARQAGLAVPTEASGAQQSRSPSASPTNTPTPARRSRPQTMYASQFSGIAAPSPVTPLNIRLRSRSTDRFGLGLGDGSIGSVGSSSSSSVKFVDPLLVRRQTKEALASAAPNAPKVMPGKPKVPVGELVAFFDQDKA</sequence>
<feature type="compositionally biased region" description="Polar residues" evidence="1">
    <location>
        <begin position="520"/>
        <end position="532"/>
    </location>
</feature>
<protein>
    <submittedName>
        <fullName evidence="2">Uncharacterized protein</fullName>
    </submittedName>
</protein>
<feature type="compositionally biased region" description="Basic and acidic residues" evidence="1">
    <location>
        <begin position="236"/>
        <end position="247"/>
    </location>
</feature>
<keyword evidence="3" id="KW-1185">Reference proteome</keyword>
<feature type="compositionally biased region" description="Polar residues" evidence="1">
    <location>
        <begin position="619"/>
        <end position="644"/>
    </location>
</feature>
<name>J4GFC3_9APHY</name>
<evidence type="ECO:0000256" key="1">
    <source>
        <dbReference type="SAM" id="MobiDB-lite"/>
    </source>
</evidence>
<feature type="compositionally biased region" description="Polar residues" evidence="1">
    <location>
        <begin position="279"/>
        <end position="295"/>
    </location>
</feature>
<evidence type="ECO:0000313" key="2">
    <source>
        <dbReference type="EMBL" id="CCM05483.1"/>
    </source>
</evidence>
<feature type="compositionally biased region" description="Low complexity" evidence="1">
    <location>
        <begin position="318"/>
        <end position="327"/>
    </location>
</feature>
<feature type="compositionally biased region" description="Polar residues" evidence="1">
    <location>
        <begin position="11"/>
        <end position="25"/>
    </location>
</feature>
<feature type="compositionally biased region" description="Low complexity" evidence="1">
    <location>
        <begin position="477"/>
        <end position="490"/>
    </location>
</feature>
<dbReference type="InParanoid" id="J4GFC3"/>
<dbReference type="GeneID" id="24100394"/>
<feature type="compositionally biased region" description="Basic and acidic residues" evidence="1">
    <location>
        <begin position="157"/>
        <end position="167"/>
    </location>
</feature>
<feature type="region of interest" description="Disordered" evidence="1">
    <location>
        <begin position="116"/>
        <end position="330"/>
    </location>
</feature>
<dbReference type="AlphaFoldDB" id="J4GFC3"/>
<feature type="compositionally biased region" description="Low complexity" evidence="1">
    <location>
        <begin position="116"/>
        <end position="125"/>
    </location>
</feature>
<feature type="compositionally biased region" description="Low complexity" evidence="1">
    <location>
        <begin position="579"/>
        <end position="589"/>
    </location>
</feature>
<dbReference type="EMBL" id="HE797192">
    <property type="protein sequence ID" value="CCM05483.1"/>
    <property type="molecule type" value="Genomic_DNA"/>
</dbReference>